<evidence type="ECO:0000259" key="1">
    <source>
        <dbReference type="Pfam" id="PF13472"/>
    </source>
</evidence>
<dbReference type="InterPro" id="IPR036514">
    <property type="entry name" value="SGNH_hydro_sf"/>
</dbReference>
<dbReference type="PANTHER" id="PTHR30383">
    <property type="entry name" value="THIOESTERASE 1/PROTEASE 1/LYSOPHOSPHOLIPASE L1"/>
    <property type="match status" value="1"/>
</dbReference>
<dbReference type="Gene3D" id="3.40.50.1110">
    <property type="entry name" value="SGNH hydrolase"/>
    <property type="match status" value="1"/>
</dbReference>
<gene>
    <name evidence="2" type="ORF">H9747_01000</name>
</gene>
<sequence length="231" mass="26116">MKFKTKLTLFFSALLLCALTVFLGLRCQRRQVIRVACVGDSITYGAGISNISKNSYPARLQSLLGNHYQVKNYGASGYTMQKAADYPYWEHPDFQESLDFQPDIVLLMLGTNDGKTYNWVNAETFLTDYKDMIRCYQALESNPKIYLMTPATVFSQNTDPAYPDNQYSISADNVEEITQLVRDLASELNLPLIDIHEATKDHPEFFPEDGVHPNAQGAAFIAQQVYEALKD</sequence>
<dbReference type="InterPro" id="IPR013830">
    <property type="entry name" value="SGNH_hydro"/>
</dbReference>
<feature type="domain" description="SGNH hydrolase-type esterase" evidence="1">
    <location>
        <begin position="37"/>
        <end position="219"/>
    </location>
</feature>
<dbReference type="AlphaFoldDB" id="A0A9D1PC13"/>
<accession>A0A9D1PC13</accession>
<dbReference type="Pfam" id="PF13472">
    <property type="entry name" value="Lipase_GDSL_2"/>
    <property type="match status" value="1"/>
</dbReference>
<dbReference type="GO" id="GO:0004622">
    <property type="term" value="F:phosphatidylcholine lysophospholipase activity"/>
    <property type="evidence" value="ECO:0007669"/>
    <property type="project" value="TreeGrafter"/>
</dbReference>
<comment type="caution">
    <text evidence="2">The sequence shown here is derived from an EMBL/GenBank/DDBJ whole genome shotgun (WGS) entry which is preliminary data.</text>
</comment>
<name>A0A9D1PC13_9FIRM</name>
<dbReference type="SUPFAM" id="SSF52266">
    <property type="entry name" value="SGNH hydrolase"/>
    <property type="match status" value="1"/>
</dbReference>
<organism evidence="2 3">
    <name type="scientific">Candidatus Blautia stercorigallinarum</name>
    <dbReference type="NCBI Taxonomy" id="2838501"/>
    <lineage>
        <taxon>Bacteria</taxon>
        <taxon>Bacillati</taxon>
        <taxon>Bacillota</taxon>
        <taxon>Clostridia</taxon>
        <taxon>Lachnospirales</taxon>
        <taxon>Lachnospiraceae</taxon>
        <taxon>Blautia</taxon>
    </lineage>
</organism>
<dbReference type="Proteomes" id="UP000886814">
    <property type="component" value="Unassembled WGS sequence"/>
</dbReference>
<reference evidence="2" key="1">
    <citation type="journal article" date="2021" name="PeerJ">
        <title>Extensive microbial diversity within the chicken gut microbiome revealed by metagenomics and culture.</title>
        <authorList>
            <person name="Gilroy R."/>
            <person name="Ravi A."/>
            <person name="Getino M."/>
            <person name="Pursley I."/>
            <person name="Horton D.L."/>
            <person name="Alikhan N.F."/>
            <person name="Baker D."/>
            <person name="Gharbi K."/>
            <person name="Hall N."/>
            <person name="Watson M."/>
            <person name="Adriaenssens E.M."/>
            <person name="Foster-Nyarko E."/>
            <person name="Jarju S."/>
            <person name="Secka A."/>
            <person name="Antonio M."/>
            <person name="Oren A."/>
            <person name="Chaudhuri R.R."/>
            <person name="La Ragione R."/>
            <person name="Hildebrand F."/>
            <person name="Pallen M.J."/>
        </authorList>
    </citation>
    <scope>NUCLEOTIDE SEQUENCE</scope>
    <source>
        <strain evidence="2">CHK195-9823</strain>
    </source>
</reference>
<proteinExistence type="predicted"/>
<evidence type="ECO:0000313" key="2">
    <source>
        <dbReference type="EMBL" id="HIV37572.1"/>
    </source>
</evidence>
<evidence type="ECO:0000313" key="3">
    <source>
        <dbReference type="Proteomes" id="UP000886814"/>
    </source>
</evidence>
<dbReference type="EMBL" id="DXIQ01000006">
    <property type="protein sequence ID" value="HIV37572.1"/>
    <property type="molecule type" value="Genomic_DNA"/>
</dbReference>
<protein>
    <submittedName>
        <fullName evidence="2">Sialate O-acetylesterase</fullName>
    </submittedName>
</protein>
<dbReference type="InterPro" id="IPR051532">
    <property type="entry name" value="Ester_Hydrolysis_Enzymes"/>
</dbReference>
<dbReference type="PANTHER" id="PTHR30383:SF5">
    <property type="entry name" value="SGNH HYDROLASE-TYPE ESTERASE DOMAIN-CONTAINING PROTEIN"/>
    <property type="match status" value="1"/>
</dbReference>
<reference evidence="2" key="2">
    <citation type="submission" date="2021-04" db="EMBL/GenBank/DDBJ databases">
        <authorList>
            <person name="Gilroy R."/>
        </authorList>
    </citation>
    <scope>NUCLEOTIDE SEQUENCE</scope>
    <source>
        <strain evidence="2">CHK195-9823</strain>
    </source>
</reference>